<dbReference type="EMBL" id="FUEG01000001">
    <property type="protein sequence ID" value="SJK99151.1"/>
    <property type="molecule type" value="Genomic_DNA"/>
</dbReference>
<organism evidence="1 2">
    <name type="scientific">Armillaria ostoyae</name>
    <name type="common">Armillaria root rot fungus</name>
    <dbReference type="NCBI Taxonomy" id="47428"/>
    <lineage>
        <taxon>Eukaryota</taxon>
        <taxon>Fungi</taxon>
        <taxon>Dikarya</taxon>
        <taxon>Basidiomycota</taxon>
        <taxon>Agaricomycotina</taxon>
        <taxon>Agaricomycetes</taxon>
        <taxon>Agaricomycetidae</taxon>
        <taxon>Agaricales</taxon>
        <taxon>Marasmiineae</taxon>
        <taxon>Physalacriaceae</taxon>
        <taxon>Armillaria</taxon>
    </lineage>
</organism>
<dbReference type="Proteomes" id="UP000219338">
    <property type="component" value="Unassembled WGS sequence"/>
</dbReference>
<keyword evidence="2" id="KW-1185">Reference proteome</keyword>
<name>A0A284QRY0_ARMOS</name>
<sequence>MSLSNDIYDMWTLLGGRDSGCAGPCNLVNDGRGTIMIFNGAANTYTDGLGLPSLCVQRCCKTVCSVKARIPQFHFFRVAAGPYFLKLYDMNRVRSFGFNSLDIDCAGTKGTRPQSVNTLTLARKQLRHVEMFLDEVLSTARVARAPFPVREVRCRSESNLTPFPRLSRPRIKPLMDPYLYTMGYQHESDTSSFVIQSIAFSACVRNYTSSSLFACQSTVADERSVGLAYLQCSLRSSTSCISVIMAPY</sequence>
<dbReference type="AlphaFoldDB" id="A0A284QRY0"/>
<proteinExistence type="predicted"/>
<accession>A0A284QRY0</accession>
<reference evidence="2" key="1">
    <citation type="journal article" date="2017" name="Nat. Ecol. Evol.">
        <title>Genome expansion and lineage-specific genetic innovations in the forest pathogenic fungi Armillaria.</title>
        <authorList>
            <person name="Sipos G."/>
            <person name="Prasanna A.N."/>
            <person name="Walter M.C."/>
            <person name="O'Connor E."/>
            <person name="Balint B."/>
            <person name="Krizsan K."/>
            <person name="Kiss B."/>
            <person name="Hess J."/>
            <person name="Varga T."/>
            <person name="Slot J."/>
            <person name="Riley R."/>
            <person name="Boka B."/>
            <person name="Rigling D."/>
            <person name="Barry K."/>
            <person name="Lee J."/>
            <person name="Mihaltcheva S."/>
            <person name="LaButti K."/>
            <person name="Lipzen A."/>
            <person name="Waldron R."/>
            <person name="Moloney N.M."/>
            <person name="Sperisen C."/>
            <person name="Kredics L."/>
            <person name="Vagvoelgyi C."/>
            <person name="Patrignani A."/>
            <person name="Fitzpatrick D."/>
            <person name="Nagy I."/>
            <person name="Doyle S."/>
            <person name="Anderson J.B."/>
            <person name="Grigoriev I.V."/>
            <person name="Gueldener U."/>
            <person name="Muensterkoetter M."/>
            <person name="Nagy L.G."/>
        </authorList>
    </citation>
    <scope>NUCLEOTIDE SEQUENCE [LARGE SCALE GENOMIC DNA]</scope>
    <source>
        <strain evidence="2">C18/9</strain>
    </source>
</reference>
<protein>
    <submittedName>
        <fullName evidence="1">Uncharacterized protein</fullName>
    </submittedName>
</protein>
<gene>
    <name evidence="1" type="ORF">ARMOST_02438</name>
</gene>
<evidence type="ECO:0000313" key="1">
    <source>
        <dbReference type="EMBL" id="SJK99151.1"/>
    </source>
</evidence>
<evidence type="ECO:0000313" key="2">
    <source>
        <dbReference type="Proteomes" id="UP000219338"/>
    </source>
</evidence>